<evidence type="ECO:0000313" key="3">
    <source>
        <dbReference type="EMBL" id="KAG5171876.1"/>
    </source>
</evidence>
<proteinExistence type="predicted"/>
<feature type="compositionally biased region" description="Polar residues" evidence="1">
    <location>
        <begin position="446"/>
        <end position="463"/>
    </location>
</feature>
<keyword evidence="2" id="KW-0472">Membrane</keyword>
<dbReference type="AlphaFoldDB" id="A0A8H8CNF6"/>
<comment type="caution">
    <text evidence="3">The sequence shown here is derived from an EMBL/GenBank/DDBJ whole genome shotgun (WGS) entry which is preliminary data.</text>
</comment>
<keyword evidence="2" id="KW-0812">Transmembrane</keyword>
<feature type="transmembrane region" description="Helical" evidence="2">
    <location>
        <begin position="321"/>
        <end position="343"/>
    </location>
</feature>
<organism evidence="3">
    <name type="scientific">Psilocybe cubensis</name>
    <name type="common">Psychedelic mushroom</name>
    <name type="synonym">Stropharia cubensis</name>
    <dbReference type="NCBI Taxonomy" id="181762"/>
    <lineage>
        <taxon>Eukaryota</taxon>
        <taxon>Fungi</taxon>
        <taxon>Dikarya</taxon>
        <taxon>Basidiomycota</taxon>
        <taxon>Agaricomycotina</taxon>
        <taxon>Agaricomycetes</taxon>
        <taxon>Agaricomycetidae</taxon>
        <taxon>Agaricales</taxon>
        <taxon>Agaricineae</taxon>
        <taxon>Strophariaceae</taxon>
        <taxon>Psilocybe</taxon>
    </lineage>
</organism>
<feature type="compositionally biased region" description="Low complexity" evidence="1">
    <location>
        <begin position="472"/>
        <end position="481"/>
    </location>
</feature>
<feature type="region of interest" description="Disordered" evidence="1">
    <location>
        <begin position="376"/>
        <end position="423"/>
    </location>
</feature>
<dbReference type="EMBL" id="JAFIQS010000003">
    <property type="protein sequence ID" value="KAG5171876.1"/>
    <property type="molecule type" value="Genomic_DNA"/>
</dbReference>
<gene>
    <name evidence="3" type="ORF">JR316_003965</name>
</gene>
<sequence>MAGEPTRWVVVDDTDGGIDYVGPSWRADVGSFDSAGNFGLPYRRTLHGTNVDASFSYLFNGTGVKLVGFNNPRNNSGVLDPTWECLVDGVNIRVGRSFQYPEHNWLFCDSPQFADGLHNLTVKVSVKAGQTFWFDKIMYSPSPTLSLYQKDIIVDNGDSGFEYGDGWQSFSAISNMTSITNSVMSFNFTGSSFSWYGFIPGDYPTASSSGTYSVDGEEPVQFTLNGLSPGSTTTLYNQKFFETQQYPVGNHMVVVQYLGGPKVTPLVLDYLVINNGTDSPSSSPTSPISPSSNSSGTTSTPSNTQAGPLHPNSTTKTKNSAIVGGVIGGTVLVLFAIVGALWIRKRGRNLLFKKSFEDLPKEYIINPFQYNPDAATTIVQPRRPPPPPVERTRQKTQRFSGPDEDPFSPPGHAGPSPNDSRPMMYQITIDRKRRLARQSEDRIVAQRQSNSATSPSHTINARQSRIEPLRQSSSSFIPSPSHSVSVRSLNSSGSAPLIVHEDSGIRMSVPEIVRAVEIPPIYTVG</sequence>
<evidence type="ECO:0000256" key="2">
    <source>
        <dbReference type="SAM" id="Phobius"/>
    </source>
</evidence>
<keyword evidence="2" id="KW-1133">Transmembrane helix</keyword>
<accession>A0A8H8CNF6</accession>
<name>A0A8H8CNF6_PSICU</name>
<feature type="region of interest" description="Disordered" evidence="1">
    <location>
        <begin position="435"/>
        <end position="481"/>
    </location>
</feature>
<feature type="compositionally biased region" description="Low complexity" evidence="1">
    <location>
        <begin position="279"/>
        <end position="304"/>
    </location>
</feature>
<dbReference type="OrthoDB" id="3052647at2759"/>
<reference evidence="3" key="1">
    <citation type="submission" date="2021-02" db="EMBL/GenBank/DDBJ databases">
        <title>Psilocybe cubensis genome.</title>
        <authorList>
            <person name="Mckernan K.J."/>
            <person name="Crawford S."/>
            <person name="Trippe A."/>
            <person name="Kane L.T."/>
            <person name="Mclaughlin S."/>
        </authorList>
    </citation>
    <scope>NUCLEOTIDE SEQUENCE [LARGE SCALE GENOMIC DNA]</scope>
    <source>
        <strain evidence="3">MGC-MH-2018</strain>
    </source>
</reference>
<dbReference type="Gene3D" id="2.60.120.260">
    <property type="entry name" value="Galactose-binding domain-like"/>
    <property type="match status" value="1"/>
</dbReference>
<evidence type="ECO:0000256" key="1">
    <source>
        <dbReference type="SAM" id="MobiDB-lite"/>
    </source>
</evidence>
<protein>
    <submittedName>
        <fullName evidence="3">Uncharacterized protein</fullName>
    </submittedName>
</protein>
<feature type="region of interest" description="Disordered" evidence="1">
    <location>
        <begin position="278"/>
        <end position="316"/>
    </location>
</feature>